<evidence type="ECO:0000313" key="3">
    <source>
        <dbReference type="EMBL" id="GEJ56844.1"/>
    </source>
</evidence>
<dbReference type="RefSeq" id="WP_176064315.1">
    <property type="nucleotide sequence ID" value="NZ_BJTG01000003.1"/>
</dbReference>
<name>A0A7I9VKB2_9BACT</name>
<dbReference type="GO" id="GO:0016491">
    <property type="term" value="F:oxidoreductase activity"/>
    <property type="evidence" value="ECO:0007669"/>
    <property type="project" value="UniProtKB-KW"/>
</dbReference>
<dbReference type="InterPro" id="IPR051267">
    <property type="entry name" value="STEAP_metalloreductase"/>
</dbReference>
<organism evidence="3 4">
    <name type="scientific">Anaeromyxobacter diazotrophicus</name>
    <dbReference type="NCBI Taxonomy" id="2590199"/>
    <lineage>
        <taxon>Bacteria</taxon>
        <taxon>Pseudomonadati</taxon>
        <taxon>Myxococcota</taxon>
        <taxon>Myxococcia</taxon>
        <taxon>Myxococcales</taxon>
        <taxon>Cystobacterineae</taxon>
        <taxon>Anaeromyxobacteraceae</taxon>
        <taxon>Anaeromyxobacter</taxon>
    </lineage>
</organism>
<gene>
    <name evidence="3" type="ORF">AMYX_15850</name>
</gene>
<dbReference type="EMBL" id="BJTG01000003">
    <property type="protein sequence ID" value="GEJ56844.1"/>
    <property type="molecule type" value="Genomic_DNA"/>
</dbReference>
<evidence type="ECO:0000313" key="4">
    <source>
        <dbReference type="Proteomes" id="UP000503640"/>
    </source>
</evidence>
<proteinExistence type="predicted"/>
<feature type="domain" description="Pyrroline-5-carboxylate reductase catalytic N-terminal" evidence="2">
    <location>
        <begin position="2"/>
        <end position="91"/>
    </location>
</feature>
<dbReference type="Pfam" id="PF03807">
    <property type="entry name" value="F420_oxidored"/>
    <property type="match status" value="1"/>
</dbReference>
<dbReference type="InterPro" id="IPR028939">
    <property type="entry name" value="P5C_Rdtase_cat_N"/>
</dbReference>
<dbReference type="Gene3D" id="3.40.50.720">
    <property type="entry name" value="NAD(P)-binding Rossmann-like Domain"/>
    <property type="match status" value="1"/>
</dbReference>
<keyword evidence="4" id="KW-1185">Reference proteome</keyword>
<accession>A0A7I9VKB2</accession>
<evidence type="ECO:0000256" key="1">
    <source>
        <dbReference type="ARBA" id="ARBA00023002"/>
    </source>
</evidence>
<dbReference type="PANTHER" id="PTHR14239:SF10">
    <property type="entry name" value="REDUCTASE"/>
    <property type="match status" value="1"/>
</dbReference>
<comment type="caution">
    <text evidence="3">The sequence shown here is derived from an EMBL/GenBank/DDBJ whole genome shotgun (WGS) entry which is preliminary data.</text>
</comment>
<evidence type="ECO:0000259" key="2">
    <source>
        <dbReference type="Pfam" id="PF03807"/>
    </source>
</evidence>
<sequence length="219" mass="22821">MRVGIIGSGHIGGTAARLFAEAGHEVALSHAGPPDALRDAVAKLGPNAHAATVEEAARFGDVVLLALPWRSRGALPARALDGKVVVDATNPYGADGKVEDLGDATSSEEVLKVIPRSRLVKAMNTLFAQDLASRGRKDLPLPERTVLLMAGDDEDAKQVVAELIRDIGYAAVDLGELREGGKLQQPGSPLYAKTLRASEVPAALGMEGGEGDEPQPGPR</sequence>
<dbReference type="AlphaFoldDB" id="A0A7I9VKB2"/>
<dbReference type="InterPro" id="IPR036291">
    <property type="entry name" value="NAD(P)-bd_dom_sf"/>
</dbReference>
<protein>
    <submittedName>
        <fullName evidence="3">3-hydroxyisobutyrate dehydrogenase</fullName>
    </submittedName>
</protein>
<keyword evidence="1" id="KW-0560">Oxidoreductase</keyword>
<dbReference type="Proteomes" id="UP000503640">
    <property type="component" value="Unassembled WGS sequence"/>
</dbReference>
<dbReference type="SUPFAM" id="SSF51735">
    <property type="entry name" value="NAD(P)-binding Rossmann-fold domains"/>
    <property type="match status" value="1"/>
</dbReference>
<dbReference type="PANTHER" id="PTHR14239">
    <property type="entry name" value="DUDULIN-RELATED"/>
    <property type="match status" value="1"/>
</dbReference>
<reference evidence="4" key="1">
    <citation type="journal article" date="2020" name="Appl. Environ. Microbiol.">
        <title>Diazotrophic Anaeromyxobacter Isolates from Soils.</title>
        <authorList>
            <person name="Masuda Y."/>
            <person name="Yamanaka H."/>
            <person name="Xu Z.X."/>
            <person name="Shiratori Y."/>
            <person name="Aono T."/>
            <person name="Amachi S."/>
            <person name="Senoo K."/>
            <person name="Itoh H."/>
        </authorList>
    </citation>
    <scope>NUCLEOTIDE SEQUENCE [LARGE SCALE GENOMIC DNA]</scope>
    <source>
        <strain evidence="4">R267</strain>
    </source>
</reference>